<sequence length="70" mass="7862">MTAETLTTALSIVAGTMEPRNLTEAARAALNLEGYPSRERVRERAVEILLYAFQEQQKRIEKLEAKAQKG</sequence>
<name>A0A402CZ88_9BACT</name>
<evidence type="ECO:0000313" key="2">
    <source>
        <dbReference type="Proteomes" id="UP000287394"/>
    </source>
</evidence>
<accession>A0A402CZ88</accession>
<protein>
    <submittedName>
        <fullName evidence="1">Uncharacterized protein</fullName>
    </submittedName>
</protein>
<organism evidence="1 2">
    <name type="scientific">Capsulimonas corticalis</name>
    <dbReference type="NCBI Taxonomy" id="2219043"/>
    <lineage>
        <taxon>Bacteria</taxon>
        <taxon>Bacillati</taxon>
        <taxon>Armatimonadota</taxon>
        <taxon>Armatimonadia</taxon>
        <taxon>Capsulimonadales</taxon>
        <taxon>Capsulimonadaceae</taxon>
        <taxon>Capsulimonas</taxon>
    </lineage>
</organism>
<proteinExistence type="predicted"/>
<dbReference type="EMBL" id="AP025739">
    <property type="protein sequence ID" value="BDI29477.1"/>
    <property type="molecule type" value="Genomic_DNA"/>
</dbReference>
<reference evidence="1 2" key="1">
    <citation type="journal article" date="2019" name="Int. J. Syst. Evol. Microbiol.">
        <title>Capsulimonas corticalis gen. nov., sp. nov., an aerobic capsulated bacterium, of a novel bacterial order, Capsulimonadales ord. nov., of the class Armatimonadia of the phylum Armatimonadetes.</title>
        <authorList>
            <person name="Li J."/>
            <person name="Kudo C."/>
            <person name="Tonouchi A."/>
        </authorList>
    </citation>
    <scope>NUCLEOTIDE SEQUENCE [LARGE SCALE GENOMIC DNA]</scope>
    <source>
        <strain evidence="1 2">AX-7</strain>
    </source>
</reference>
<gene>
    <name evidence="1" type="ORF">CCAX7_15280</name>
</gene>
<dbReference type="Proteomes" id="UP000287394">
    <property type="component" value="Chromosome"/>
</dbReference>
<evidence type="ECO:0000313" key="1">
    <source>
        <dbReference type="EMBL" id="BDI29477.1"/>
    </source>
</evidence>
<dbReference type="AlphaFoldDB" id="A0A402CZ88"/>
<dbReference type="RefSeq" id="WP_119322639.1">
    <property type="nucleotide sequence ID" value="NZ_AP025739.1"/>
</dbReference>
<keyword evidence="2" id="KW-1185">Reference proteome</keyword>
<dbReference type="KEGG" id="ccot:CCAX7_15280"/>